<protein>
    <submittedName>
        <fullName evidence="1">DUF982 domain-containing protein</fullName>
    </submittedName>
</protein>
<gene>
    <name evidence="1" type="ORF">D3227_31240</name>
</gene>
<proteinExistence type="predicted"/>
<dbReference type="Gene3D" id="6.10.250.730">
    <property type="match status" value="1"/>
</dbReference>
<evidence type="ECO:0000313" key="2">
    <source>
        <dbReference type="Proteomes" id="UP000272706"/>
    </source>
</evidence>
<keyword evidence="2" id="KW-1185">Reference proteome</keyword>
<comment type="caution">
    <text evidence="1">The sequence shown here is derived from an EMBL/GenBank/DDBJ whole genome shotgun (WGS) entry which is preliminary data.</text>
</comment>
<dbReference type="AlphaFoldDB" id="A0A3A5KBU7"/>
<accession>A0A3A5KBU7</accession>
<sequence length="107" mass="11701">MHDMPFHAPLTIAVGAGFKREIASLAEMQNFLKEWPAARRGPVYATAIRACEAARAGHLTADQARRAFMGFAETAGIVWTGVDPVTALRQAKTRSARSRAERNRPVP</sequence>
<dbReference type="RefSeq" id="WP_120018070.1">
    <property type="nucleotide sequence ID" value="NZ_QZWZ01000039.1"/>
</dbReference>
<dbReference type="EMBL" id="QZWZ01000039">
    <property type="protein sequence ID" value="RJT29894.1"/>
    <property type="molecule type" value="Genomic_DNA"/>
</dbReference>
<dbReference type="Pfam" id="PF06169">
    <property type="entry name" value="DUF982"/>
    <property type="match status" value="1"/>
</dbReference>
<organism evidence="1 2">
    <name type="scientific">Mesorhizobium waimense</name>
    <dbReference type="NCBI Taxonomy" id="1300307"/>
    <lineage>
        <taxon>Bacteria</taxon>
        <taxon>Pseudomonadati</taxon>
        <taxon>Pseudomonadota</taxon>
        <taxon>Alphaproteobacteria</taxon>
        <taxon>Hyphomicrobiales</taxon>
        <taxon>Phyllobacteriaceae</taxon>
        <taxon>Mesorhizobium</taxon>
    </lineage>
</organism>
<dbReference type="InterPro" id="IPR010385">
    <property type="entry name" value="DUF982"/>
</dbReference>
<dbReference type="OrthoDB" id="8090270at2"/>
<evidence type="ECO:0000313" key="1">
    <source>
        <dbReference type="EMBL" id="RJT29894.1"/>
    </source>
</evidence>
<reference evidence="1 2" key="1">
    <citation type="submission" date="2018-09" db="EMBL/GenBank/DDBJ databases">
        <title>Mesorhizobium carmichaelinearum sp. nov. isolated from Carmichaelinea spp. root nodules in New Zealand.</title>
        <authorList>
            <person name="De Meyer S.E."/>
        </authorList>
    </citation>
    <scope>NUCLEOTIDE SEQUENCE [LARGE SCALE GENOMIC DNA]</scope>
    <source>
        <strain evidence="1 2">ICMP19557</strain>
    </source>
</reference>
<name>A0A3A5KBU7_9HYPH</name>
<dbReference type="Proteomes" id="UP000272706">
    <property type="component" value="Unassembled WGS sequence"/>
</dbReference>